<name>A0A3S9V055_9BACL</name>
<dbReference type="PRINTS" id="PR00081">
    <property type="entry name" value="GDHRDH"/>
</dbReference>
<proteinExistence type="inferred from homology"/>
<keyword evidence="5" id="KW-1185">Reference proteome</keyword>
<reference evidence="5" key="1">
    <citation type="submission" date="2018-12" db="EMBL/GenBank/DDBJ databases">
        <title>Complete genome sequence of Paenibacillus sp. MBLB1234.</title>
        <authorList>
            <person name="Nam Y.-D."/>
            <person name="Kang J."/>
            <person name="Chung W.-H."/>
            <person name="Park Y.S."/>
        </authorList>
    </citation>
    <scope>NUCLEOTIDE SEQUENCE [LARGE SCALE GENOMIC DNA]</scope>
    <source>
        <strain evidence="5">MBLB1234</strain>
    </source>
</reference>
<dbReference type="KEGG" id="plut:EI981_17060"/>
<dbReference type="InterPro" id="IPR002347">
    <property type="entry name" value="SDR_fam"/>
</dbReference>
<dbReference type="GO" id="GO:0008206">
    <property type="term" value="P:bile acid metabolic process"/>
    <property type="evidence" value="ECO:0007669"/>
    <property type="project" value="UniProtKB-ARBA"/>
</dbReference>
<keyword evidence="2" id="KW-0560">Oxidoreductase</keyword>
<sequence>MTENLSKSGRFSGRTALITGAGSGIGRAAALKLAGEGANVALFDLIDERTRSTERHINEVIHGHSRAFDVDVADPVRVEQAVKEVVTHFGGIDIVFANAGINGVLAPVEELSFDDWERTISINLGGTFLTVKHTVPYLKQQDSGSIIITSSINGNDRFSGFGMSAYSTTKAGQVAFAKMMALELAKYKIRVNVICPGAISTNIDSSTEVREELKEIVIPVEYPEGSQPLADGPGQPAQVADLVAYLASDESSHITGARIVIDGAESLL</sequence>
<evidence type="ECO:0000256" key="1">
    <source>
        <dbReference type="ARBA" id="ARBA00006484"/>
    </source>
</evidence>
<dbReference type="Gene3D" id="3.40.50.720">
    <property type="entry name" value="NAD(P)-binding Rossmann-like Domain"/>
    <property type="match status" value="1"/>
</dbReference>
<evidence type="ECO:0000256" key="3">
    <source>
        <dbReference type="RuleBase" id="RU000363"/>
    </source>
</evidence>
<gene>
    <name evidence="4" type="ORF">EI981_17060</name>
</gene>
<dbReference type="CDD" id="cd05233">
    <property type="entry name" value="SDR_c"/>
    <property type="match status" value="1"/>
</dbReference>
<comment type="similarity">
    <text evidence="1 3">Belongs to the short-chain dehydrogenases/reductases (SDR) family.</text>
</comment>
<dbReference type="Pfam" id="PF00106">
    <property type="entry name" value="adh_short"/>
    <property type="match status" value="1"/>
</dbReference>
<dbReference type="EMBL" id="CP034346">
    <property type="protein sequence ID" value="AZS15974.1"/>
    <property type="molecule type" value="Genomic_DNA"/>
</dbReference>
<accession>A0A3S9V055</accession>
<dbReference type="NCBIfam" id="NF004203">
    <property type="entry name" value="PRK05653.2-4"/>
    <property type="match status" value="1"/>
</dbReference>
<dbReference type="PANTHER" id="PTHR42760:SF129">
    <property type="entry name" value="OXIDOREDUCTASE"/>
    <property type="match status" value="1"/>
</dbReference>
<dbReference type="InterPro" id="IPR036291">
    <property type="entry name" value="NAD(P)-bd_dom_sf"/>
</dbReference>
<evidence type="ECO:0000313" key="5">
    <source>
        <dbReference type="Proteomes" id="UP000270678"/>
    </source>
</evidence>
<dbReference type="AlphaFoldDB" id="A0A3S9V055"/>
<dbReference type="Proteomes" id="UP000270678">
    <property type="component" value="Chromosome"/>
</dbReference>
<dbReference type="PANTHER" id="PTHR42760">
    <property type="entry name" value="SHORT-CHAIN DEHYDROGENASES/REDUCTASES FAMILY MEMBER"/>
    <property type="match status" value="1"/>
</dbReference>
<dbReference type="GO" id="GO:0030497">
    <property type="term" value="P:fatty acid elongation"/>
    <property type="evidence" value="ECO:0007669"/>
    <property type="project" value="TreeGrafter"/>
</dbReference>
<dbReference type="GO" id="GO:0016616">
    <property type="term" value="F:oxidoreductase activity, acting on the CH-OH group of donors, NAD or NADP as acceptor"/>
    <property type="evidence" value="ECO:0007669"/>
    <property type="project" value="TreeGrafter"/>
</dbReference>
<dbReference type="FunFam" id="3.40.50.720:FF:000084">
    <property type="entry name" value="Short-chain dehydrogenase reductase"/>
    <property type="match status" value="1"/>
</dbReference>
<dbReference type="PRINTS" id="PR00080">
    <property type="entry name" value="SDRFAMILY"/>
</dbReference>
<dbReference type="SUPFAM" id="SSF51735">
    <property type="entry name" value="NAD(P)-binding Rossmann-fold domains"/>
    <property type="match status" value="1"/>
</dbReference>
<protein>
    <submittedName>
        <fullName evidence="4">SDR family oxidoreductase</fullName>
    </submittedName>
</protein>
<organism evidence="4 5">
    <name type="scientific">Paenibacillus lutimineralis</name>
    <dbReference type="NCBI Taxonomy" id="2707005"/>
    <lineage>
        <taxon>Bacteria</taxon>
        <taxon>Bacillati</taxon>
        <taxon>Bacillota</taxon>
        <taxon>Bacilli</taxon>
        <taxon>Bacillales</taxon>
        <taxon>Paenibacillaceae</taxon>
        <taxon>Paenibacillus</taxon>
    </lineage>
</organism>
<dbReference type="RefSeq" id="WP_127000144.1">
    <property type="nucleotide sequence ID" value="NZ_CP034346.1"/>
</dbReference>
<evidence type="ECO:0000313" key="4">
    <source>
        <dbReference type="EMBL" id="AZS15974.1"/>
    </source>
</evidence>
<evidence type="ECO:0000256" key="2">
    <source>
        <dbReference type="ARBA" id="ARBA00023002"/>
    </source>
</evidence>
<dbReference type="OrthoDB" id="9803333at2"/>